<accession>A0A6A6VS21</accession>
<gene>
    <name evidence="3" type="ORF">M011DRAFT_394086</name>
</gene>
<name>A0A6A6VS21_9PLEO</name>
<dbReference type="EMBL" id="MU006561">
    <property type="protein sequence ID" value="KAF2752027.1"/>
    <property type="molecule type" value="Genomic_DNA"/>
</dbReference>
<dbReference type="PANTHER" id="PTHR13016">
    <property type="entry name" value="AMMECR1 HOMOLOG"/>
    <property type="match status" value="1"/>
</dbReference>
<organism evidence="3 4">
    <name type="scientific">Sporormia fimetaria CBS 119925</name>
    <dbReference type="NCBI Taxonomy" id="1340428"/>
    <lineage>
        <taxon>Eukaryota</taxon>
        <taxon>Fungi</taxon>
        <taxon>Dikarya</taxon>
        <taxon>Ascomycota</taxon>
        <taxon>Pezizomycotina</taxon>
        <taxon>Dothideomycetes</taxon>
        <taxon>Pleosporomycetidae</taxon>
        <taxon>Pleosporales</taxon>
        <taxon>Sporormiaceae</taxon>
        <taxon>Sporormia</taxon>
    </lineage>
</organism>
<reference evidence="3" key="1">
    <citation type="journal article" date="2020" name="Stud. Mycol.">
        <title>101 Dothideomycetes genomes: a test case for predicting lifestyles and emergence of pathogens.</title>
        <authorList>
            <person name="Haridas S."/>
            <person name="Albert R."/>
            <person name="Binder M."/>
            <person name="Bloem J."/>
            <person name="Labutti K."/>
            <person name="Salamov A."/>
            <person name="Andreopoulos B."/>
            <person name="Baker S."/>
            <person name="Barry K."/>
            <person name="Bills G."/>
            <person name="Bluhm B."/>
            <person name="Cannon C."/>
            <person name="Castanera R."/>
            <person name="Culley D."/>
            <person name="Daum C."/>
            <person name="Ezra D."/>
            <person name="Gonzalez J."/>
            <person name="Henrissat B."/>
            <person name="Kuo A."/>
            <person name="Liang C."/>
            <person name="Lipzen A."/>
            <person name="Lutzoni F."/>
            <person name="Magnuson J."/>
            <person name="Mondo S."/>
            <person name="Nolan M."/>
            <person name="Ohm R."/>
            <person name="Pangilinan J."/>
            <person name="Park H.-J."/>
            <person name="Ramirez L."/>
            <person name="Alfaro M."/>
            <person name="Sun H."/>
            <person name="Tritt A."/>
            <person name="Yoshinaga Y."/>
            <person name="Zwiers L.-H."/>
            <person name="Turgeon B."/>
            <person name="Goodwin S."/>
            <person name="Spatafora J."/>
            <person name="Crous P."/>
            <person name="Grigoriev I."/>
        </authorList>
    </citation>
    <scope>NUCLEOTIDE SEQUENCE</scope>
    <source>
        <strain evidence="3">CBS 119925</strain>
    </source>
</reference>
<dbReference type="PROSITE" id="PS51112">
    <property type="entry name" value="AMMECR1"/>
    <property type="match status" value="1"/>
</dbReference>
<dbReference type="SUPFAM" id="SSF143447">
    <property type="entry name" value="AMMECR1-like"/>
    <property type="match status" value="1"/>
</dbReference>
<feature type="region of interest" description="Disordered" evidence="1">
    <location>
        <begin position="36"/>
        <end position="132"/>
    </location>
</feature>
<feature type="domain" description="AMMECR1" evidence="2">
    <location>
        <begin position="102"/>
        <end position="300"/>
    </location>
</feature>
<dbReference type="InterPro" id="IPR036071">
    <property type="entry name" value="AMMECR1_dom_sf"/>
</dbReference>
<dbReference type="OrthoDB" id="24630at2759"/>
<evidence type="ECO:0000313" key="4">
    <source>
        <dbReference type="Proteomes" id="UP000799440"/>
    </source>
</evidence>
<dbReference type="Pfam" id="PF01871">
    <property type="entry name" value="AMMECR1"/>
    <property type="match status" value="1"/>
</dbReference>
<dbReference type="PANTHER" id="PTHR13016:SF0">
    <property type="entry name" value="AMME SYNDROME CANDIDATE GENE 1 PROTEIN"/>
    <property type="match status" value="1"/>
</dbReference>
<dbReference type="Gene3D" id="3.30.700.20">
    <property type="entry name" value="Hypothetical protein ph0010, domain 1"/>
    <property type="match status" value="1"/>
</dbReference>
<proteinExistence type="predicted"/>
<evidence type="ECO:0000259" key="2">
    <source>
        <dbReference type="PROSITE" id="PS51112"/>
    </source>
</evidence>
<evidence type="ECO:0000313" key="3">
    <source>
        <dbReference type="EMBL" id="KAF2752027.1"/>
    </source>
</evidence>
<dbReference type="Gene3D" id="3.30.1490.150">
    <property type="entry name" value="Hypothetical protein ph0010, domain 2"/>
    <property type="match status" value="1"/>
</dbReference>
<protein>
    <recommendedName>
        <fullName evidence="2">AMMECR1 domain-containing protein</fullName>
    </recommendedName>
</protein>
<dbReference type="Proteomes" id="UP000799440">
    <property type="component" value="Unassembled WGS sequence"/>
</dbReference>
<evidence type="ECO:0000256" key="1">
    <source>
        <dbReference type="SAM" id="MobiDB-lite"/>
    </source>
</evidence>
<dbReference type="InterPro" id="IPR023473">
    <property type="entry name" value="AMMECR1"/>
</dbReference>
<dbReference type="InterPro" id="IPR027485">
    <property type="entry name" value="AMMECR1_N"/>
</dbReference>
<keyword evidence="4" id="KW-1185">Reference proteome</keyword>
<sequence length="311" mass="34432">MATEAHCAYCFEALVANLEDREPLSLAQVTSLWKQYTTSDSPDTPDIDGPALIDTEPDTDLDDAPVTLPSSSLEPTYRSPAISRLQASTPSTASSSSVHSTVSTPSRTSEASSATSKSSSHTSLLSPLSSSRRTPALSEEKYPLFVSYHVIEDDGDKRLRGCIGTFTPEQLEYGLAEYALTSAFNDHRFRPLTYSSLIPALEVSVTLLTNFEPISDPFDWDIGTHGLRIAFTYKGRRYGSTYLPDVALEQGWTKEETLVSLMRKAGWNGKVSEWSRVQLSVVRYQGSKARLGFGEWREWRLWVEGREGVKA</sequence>
<dbReference type="NCBIfam" id="TIGR00296">
    <property type="entry name" value="TIGR00296 family protein"/>
    <property type="match status" value="1"/>
</dbReference>
<dbReference type="AlphaFoldDB" id="A0A6A6VS21"/>
<dbReference type="InterPro" id="IPR002733">
    <property type="entry name" value="AMMECR1_domain"/>
</dbReference>
<feature type="compositionally biased region" description="Low complexity" evidence="1">
    <location>
        <begin position="87"/>
        <end position="132"/>
    </location>
</feature>